<evidence type="ECO:0000259" key="2">
    <source>
        <dbReference type="Pfam" id="PF00496"/>
    </source>
</evidence>
<dbReference type="InterPro" id="IPR030678">
    <property type="entry name" value="Peptide/Ni-bd"/>
</dbReference>
<reference evidence="4" key="1">
    <citation type="submission" date="2016-10" db="EMBL/GenBank/DDBJ databases">
        <authorList>
            <person name="Varghese N."/>
            <person name="Submissions S."/>
        </authorList>
    </citation>
    <scope>NUCLEOTIDE SEQUENCE [LARGE SCALE GENOMIC DNA]</scope>
    <source>
        <strain evidence="4">DSM 44718</strain>
    </source>
</reference>
<dbReference type="SUPFAM" id="SSF53850">
    <property type="entry name" value="Periplasmic binding protein-like II"/>
    <property type="match status" value="1"/>
</dbReference>
<feature type="chain" id="PRO_5011793847" evidence="1">
    <location>
        <begin position="26"/>
        <end position="587"/>
    </location>
</feature>
<dbReference type="GO" id="GO:0042597">
    <property type="term" value="C:periplasmic space"/>
    <property type="evidence" value="ECO:0007669"/>
    <property type="project" value="UniProtKB-ARBA"/>
</dbReference>
<gene>
    <name evidence="3" type="ORF">SAMN05421684_3247</name>
</gene>
<dbReference type="Pfam" id="PF00496">
    <property type="entry name" value="SBP_bac_5"/>
    <property type="match status" value="1"/>
</dbReference>
<name>A0A1H3QX99_9ACTN</name>
<dbReference type="GO" id="GO:1904680">
    <property type="term" value="F:peptide transmembrane transporter activity"/>
    <property type="evidence" value="ECO:0007669"/>
    <property type="project" value="TreeGrafter"/>
</dbReference>
<dbReference type="Gene3D" id="3.40.190.10">
    <property type="entry name" value="Periplasmic binding protein-like II"/>
    <property type="match status" value="1"/>
</dbReference>
<dbReference type="PROSITE" id="PS51257">
    <property type="entry name" value="PROKAR_LIPOPROTEIN"/>
    <property type="match status" value="1"/>
</dbReference>
<dbReference type="STRING" id="137265.SAMN05421684_3247"/>
<dbReference type="EMBL" id="FNQB01000002">
    <property type="protein sequence ID" value="SDZ17721.1"/>
    <property type="molecule type" value="Genomic_DNA"/>
</dbReference>
<dbReference type="Proteomes" id="UP000199632">
    <property type="component" value="Unassembled WGS sequence"/>
</dbReference>
<dbReference type="AlphaFoldDB" id="A0A1H3QX99"/>
<sequence>MRSTRTLRRLTAATGAALLLTATLAACSKNTGESTEQGKEVVERTGAISTDPKESQGPAPEVAGATKGGTLKVIQQTDFEHMDPQRTYVVGAMAVQHMLVRNLTQFREDGKGKLTLVGDLAESPGKDVNNDCKTWEYTLKKGVKYEDGTEVKAADVAYGIARSFEETIDGGPTYVQEWLADNPTYNAVYKGPYTSGNTNVPGLTVNGDYGLKFEFKNPHCDLPFALSMGTSAPLPAAKDTKLEYDRHVFSSGPYKIKEYIKDSKLVLERNPNWDPNTDPIRHNYLDGLEVEMGPDDAAQTERAIAGGADANAIAWDGVPQSLVSKVQGDPSLKERTIDTPSLFVWYLAINNQKVTDINVRHAIGCALDKQGILLTQGGDAAGRLTNNLQADTTIGYQEIADPTGCGPTGNPEKAKELLGGKKIKLAFMSRDTAFGQQTAPVLKDSLEKAGFEVVVSYIAQPNHNPTARTKDNPYDIYISNWGADWPSGASTIPVLYDGRKIGPQGNSNVSYFNGDDVNTAIDAASALPAGEAGDDWSAIEKTIIDKYYPVVPIYQSKTFVVMGDKVGGVFHSDSIGTMVYYNAFIKQ</sequence>
<accession>A0A1H3QX99</accession>
<feature type="domain" description="Solute-binding protein family 5" evidence="2">
    <location>
        <begin position="116"/>
        <end position="499"/>
    </location>
</feature>
<evidence type="ECO:0000256" key="1">
    <source>
        <dbReference type="SAM" id="SignalP"/>
    </source>
</evidence>
<dbReference type="RefSeq" id="WP_090792435.1">
    <property type="nucleotide sequence ID" value="NZ_BOND01000008.1"/>
</dbReference>
<proteinExistence type="predicted"/>
<dbReference type="GO" id="GO:0043190">
    <property type="term" value="C:ATP-binding cassette (ABC) transporter complex"/>
    <property type="evidence" value="ECO:0007669"/>
    <property type="project" value="InterPro"/>
</dbReference>
<keyword evidence="4" id="KW-1185">Reference proteome</keyword>
<dbReference type="InterPro" id="IPR039424">
    <property type="entry name" value="SBP_5"/>
</dbReference>
<dbReference type="CDD" id="cd08506">
    <property type="entry name" value="PBP2_clavulanate_OppA2"/>
    <property type="match status" value="1"/>
</dbReference>
<organism evidence="3 4">
    <name type="scientific">Asanoa ishikariensis</name>
    <dbReference type="NCBI Taxonomy" id="137265"/>
    <lineage>
        <taxon>Bacteria</taxon>
        <taxon>Bacillati</taxon>
        <taxon>Actinomycetota</taxon>
        <taxon>Actinomycetes</taxon>
        <taxon>Micromonosporales</taxon>
        <taxon>Micromonosporaceae</taxon>
        <taxon>Asanoa</taxon>
    </lineage>
</organism>
<dbReference type="OrthoDB" id="5240629at2"/>
<protein>
    <submittedName>
        <fullName evidence="3">Peptide/nickel transport system substrate-binding protein</fullName>
    </submittedName>
</protein>
<dbReference type="InterPro" id="IPR000914">
    <property type="entry name" value="SBP_5_dom"/>
</dbReference>
<dbReference type="PANTHER" id="PTHR30290:SF83">
    <property type="entry name" value="ABC TRANSPORTER SUBSTRATE-BINDING PROTEIN"/>
    <property type="match status" value="1"/>
</dbReference>
<evidence type="ECO:0000313" key="4">
    <source>
        <dbReference type="Proteomes" id="UP000199632"/>
    </source>
</evidence>
<dbReference type="Gene3D" id="3.10.105.10">
    <property type="entry name" value="Dipeptide-binding Protein, Domain 3"/>
    <property type="match status" value="1"/>
</dbReference>
<dbReference type="PANTHER" id="PTHR30290">
    <property type="entry name" value="PERIPLASMIC BINDING COMPONENT OF ABC TRANSPORTER"/>
    <property type="match status" value="1"/>
</dbReference>
<dbReference type="GO" id="GO:0015833">
    <property type="term" value="P:peptide transport"/>
    <property type="evidence" value="ECO:0007669"/>
    <property type="project" value="TreeGrafter"/>
</dbReference>
<dbReference type="PIRSF" id="PIRSF002741">
    <property type="entry name" value="MppA"/>
    <property type="match status" value="1"/>
</dbReference>
<keyword evidence="1" id="KW-0732">Signal</keyword>
<evidence type="ECO:0000313" key="3">
    <source>
        <dbReference type="EMBL" id="SDZ17721.1"/>
    </source>
</evidence>
<feature type="signal peptide" evidence="1">
    <location>
        <begin position="1"/>
        <end position="25"/>
    </location>
</feature>